<feature type="domain" description="Helicase ATP-binding" evidence="12">
    <location>
        <begin position="7"/>
        <end position="180"/>
    </location>
</feature>
<dbReference type="CDD" id="cd18795">
    <property type="entry name" value="SF2_C_Ski2"/>
    <property type="match status" value="1"/>
</dbReference>
<keyword evidence="2" id="KW-0547">Nucleotide-binding</keyword>
<dbReference type="GO" id="GO:0005634">
    <property type="term" value="C:nucleus"/>
    <property type="evidence" value="ECO:0007669"/>
    <property type="project" value="EnsemblFungi"/>
</dbReference>
<feature type="compositionally biased region" description="Basic and acidic residues" evidence="11">
    <location>
        <begin position="995"/>
        <end position="1009"/>
    </location>
</feature>
<evidence type="ECO:0000256" key="6">
    <source>
        <dbReference type="ARBA" id="ARBA00023235"/>
    </source>
</evidence>
<accession>G8JUT3</accession>
<dbReference type="KEGG" id="erc:Ecym_6004"/>
<feature type="domain" description="Helicase C-terminal" evidence="13">
    <location>
        <begin position="219"/>
        <end position="403"/>
    </location>
</feature>
<dbReference type="GO" id="GO:0016787">
    <property type="term" value="F:hydrolase activity"/>
    <property type="evidence" value="ECO:0007669"/>
    <property type="project" value="UniProtKB-KW"/>
</dbReference>
<dbReference type="Pfam" id="PF23445">
    <property type="entry name" value="WHD_SNRNP200"/>
    <property type="match status" value="1"/>
</dbReference>
<dbReference type="HOGENOM" id="CLU_000335_0_1_1"/>
<dbReference type="GO" id="GO:0043138">
    <property type="term" value="F:3'-5' DNA helicase activity"/>
    <property type="evidence" value="ECO:0007669"/>
    <property type="project" value="UniProtKB-EC"/>
</dbReference>
<dbReference type="Gene3D" id="1.10.10.10">
    <property type="entry name" value="Winged helix-like DNA-binding domain superfamily/Winged helix DNA-binding domain"/>
    <property type="match status" value="1"/>
</dbReference>
<keyword evidence="7" id="KW-0469">Meiosis</keyword>
<dbReference type="InterPro" id="IPR027417">
    <property type="entry name" value="P-loop_NTPase"/>
</dbReference>
<dbReference type="InterPro" id="IPR036388">
    <property type="entry name" value="WH-like_DNA-bd_sf"/>
</dbReference>
<organism evidence="14 15">
    <name type="scientific">Eremothecium cymbalariae (strain CBS 270.75 / DBVPG 7215 / KCTC 17166 / NRRL Y-17582)</name>
    <name type="common">Yeast</name>
    <dbReference type="NCBI Taxonomy" id="931890"/>
    <lineage>
        <taxon>Eukaryota</taxon>
        <taxon>Fungi</taxon>
        <taxon>Dikarya</taxon>
        <taxon>Ascomycota</taxon>
        <taxon>Saccharomycotina</taxon>
        <taxon>Saccharomycetes</taxon>
        <taxon>Saccharomycetales</taxon>
        <taxon>Saccharomycetaceae</taxon>
        <taxon>Eremothecium</taxon>
    </lineage>
</organism>
<dbReference type="SMART" id="SM00490">
    <property type="entry name" value="HELICc"/>
    <property type="match status" value="1"/>
</dbReference>
<dbReference type="GO" id="GO:0005524">
    <property type="term" value="F:ATP binding"/>
    <property type="evidence" value="ECO:0007669"/>
    <property type="project" value="UniProtKB-KW"/>
</dbReference>
<dbReference type="Pfam" id="PF02889">
    <property type="entry name" value="Sec63"/>
    <property type="match status" value="1"/>
</dbReference>
<dbReference type="GeneID" id="11468861"/>
<dbReference type="InterPro" id="IPR001650">
    <property type="entry name" value="Helicase_C-like"/>
</dbReference>
<feature type="compositionally biased region" description="Basic and acidic residues" evidence="11">
    <location>
        <begin position="938"/>
        <end position="952"/>
    </location>
</feature>
<evidence type="ECO:0000256" key="8">
    <source>
        <dbReference type="ARBA" id="ARBA00034617"/>
    </source>
</evidence>
<dbReference type="InterPro" id="IPR014001">
    <property type="entry name" value="Helicase_ATP-bd"/>
</dbReference>
<dbReference type="eggNOG" id="KOG0952">
    <property type="taxonomic scope" value="Eukaryota"/>
</dbReference>
<dbReference type="FunFam" id="3.40.50.300:FF:001076">
    <property type="entry name" value="ATP-dependent DNA helicase MER3"/>
    <property type="match status" value="1"/>
</dbReference>
<feature type="region of interest" description="Disordered" evidence="11">
    <location>
        <begin position="938"/>
        <end position="959"/>
    </location>
</feature>
<dbReference type="GO" id="GO:0007131">
    <property type="term" value="P:reciprocal meiotic recombination"/>
    <property type="evidence" value="ECO:0007669"/>
    <property type="project" value="EnsemblFungi"/>
</dbReference>
<evidence type="ECO:0000313" key="14">
    <source>
        <dbReference type="EMBL" id="AET40412.1"/>
    </source>
</evidence>
<evidence type="ECO:0000313" key="15">
    <source>
        <dbReference type="Proteomes" id="UP000006790"/>
    </source>
</evidence>
<dbReference type="Gene3D" id="1.10.3380.10">
    <property type="entry name" value="Sec63 N-terminal domain-like domain"/>
    <property type="match status" value="1"/>
</dbReference>
<dbReference type="FunFam" id="1.10.10.10:FF:000012">
    <property type="entry name" value="U5 small nuclear ribonucleoprotein helicase"/>
    <property type="match status" value="1"/>
</dbReference>
<dbReference type="InterPro" id="IPR036390">
    <property type="entry name" value="WH_DNA-bd_sf"/>
</dbReference>
<feature type="region of interest" description="Disordered" evidence="11">
    <location>
        <begin position="995"/>
        <end position="1058"/>
    </location>
</feature>
<dbReference type="SMART" id="SM00487">
    <property type="entry name" value="DEXDc"/>
    <property type="match status" value="1"/>
</dbReference>
<dbReference type="Pfam" id="PF00271">
    <property type="entry name" value="Helicase_C"/>
    <property type="match status" value="1"/>
</dbReference>
<evidence type="ECO:0000256" key="9">
    <source>
        <dbReference type="ARBA" id="ARBA00034808"/>
    </source>
</evidence>
<comment type="catalytic activity">
    <reaction evidence="8">
        <text>Couples ATP hydrolysis with the unwinding of duplex DNA by translocating in the 3'-5' direction.</text>
        <dbReference type="EC" id="5.6.2.4"/>
    </reaction>
</comment>
<comment type="similarity">
    <text evidence="1">Belongs to the helicase family. SKI2 subfamily.</text>
</comment>
<proteinExistence type="inferred from homology"/>
<dbReference type="SMART" id="SM00973">
    <property type="entry name" value="Sec63"/>
    <property type="match status" value="1"/>
</dbReference>
<dbReference type="GO" id="GO:0006260">
    <property type="term" value="P:DNA replication"/>
    <property type="evidence" value="ECO:0007669"/>
    <property type="project" value="EnsemblFungi"/>
</dbReference>
<keyword evidence="5" id="KW-0067">ATP-binding</keyword>
<dbReference type="InterPro" id="IPR004179">
    <property type="entry name" value="Sec63-dom"/>
</dbReference>
<dbReference type="RefSeq" id="XP_003647229.1">
    <property type="nucleotide sequence ID" value="XM_003647181.1"/>
</dbReference>
<evidence type="ECO:0000256" key="11">
    <source>
        <dbReference type="SAM" id="MobiDB-lite"/>
    </source>
</evidence>
<dbReference type="SUPFAM" id="SSF158702">
    <property type="entry name" value="Sec63 N-terminal domain-like"/>
    <property type="match status" value="1"/>
</dbReference>
<evidence type="ECO:0000256" key="5">
    <source>
        <dbReference type="ARBA" id="ARBA00022840"/>
    </source>
</evidence>
<feature type="compositionally biased region" description="Polar residues" evidence="11">
    <location>
        <begin position="1014"/>
        <end position="1023"/>
    </location>
</feature>
<dbReference type="InterPro" id="IPR057842">
    <property type="entry name" value="WH_MER3"/>
</dbReference>
<dbReference type="AlphaFoldDB" id="G8JUT3"/>
<feature type="compositionally biased region" description="Polar residues" evidence="11">
    <location>
        <begin position="898"/>
        <end position="920"/>
    </location>
</feature>
<name>G8JUT3_ERECY</name>
<evidence type="ECO:0000259" key="13">
    <source>
        <dbReference type="PROSITE" id="PS51194"/>
    </source>
</evidence>
<dbReference type="Proteomes" id="UP000006790">
    <property type="component" value="Chromosome 6"/>
</dbReference>
<dbReference type="InterPro" id="IPR011545">
    <property type="entry name" value="DEAD/DEAH_box_helicase_dom"/>
</dbReference>
<protein>
    <recommendedName>
        <fullName evidence="9">DNA 3'-5' helicase</fullName>
        <ecNumber evidence="9">5.6.2.4</ecNumber>
    </recommendedName>
</protein>
<dbReference type="GO" id="GO:0007129">
    <property type="term" value="P:homologous chromosome pairing at meiosis"/>
    <property type="evidence" value="ECO:0007669"/>
    <property type="project" value="EnsemblFungi"/>
</dbReference>
<keyword evidence="15" id="KW-1185">Reference proteome</keyword>
<evidence type="ECO:0000259" key="12">
    <source>
        <dbReference type="PROSITE" id="PS51192"/>
    </source>
</evidence>
<dbReference type="Gene3D" id="3.40.50.300">
    <property type="entry name" value="P-loop containing nucleotide triphosphate hydrolases"/>
    <property type="match status" value="2"/>
</dbReference>
<dbReference type="GO" id="GO:0003676">
    <property type="term" value="F:nucleic acid binding"/>
    <property type="evidence" value="ECO:0007669"/>
    <property type="project" value="InterPro"/>
</dbReference>
<dbReference type="OrthoDB" id="5575at2759"/>
<dbReference type="FunCoup" id="G8JUT3">
    <property type="interactions" value="407"/>
</dbReference>
<keyword evidence="6" id="KW-0413">Isomerase</keyword>
<dbReference type="InterPro" id="IPR052247">
    <property type="entry name" value="Meiotic_Crossover_Helicase"/>
</dbReference>
<evidence type="ECO:0000256" key="7">
    <source>
        <dbReference type="ARBA" id="ARBA00023254"/>
    </source>
</evidence>
<feature type="region of interest" description="Disordered" evidence="11">
    <location>
        <begin position="892"/>
        <end position="920"/>
    </location>
</feature>
<gene>
    <name evidence="14" type="ordered locus">Ecym_6004</name>
</gene>
<comment type="catalytic activity">
    <reaction evidence="10">
        <text>ATP + H2O = ADP + phosphate + H(+)</text>
        <dbReference type="Rhea" id="RHEA:13065"/>
        <dbReference type="ChEBI" id="CHEBI:15377"/>
        <dbReference type="ChEBI" id="CHEBI:15378"/>
        <dbReference type="ChEBI" id="CHEBI:30616"/>
        <dbReference type="ChEBI" id="CHEBI:43474"/>
        <dbReference type="ChEBI" id="CHEBI:456216"/>
        <dbReference type="EC" id="5.6.2.4"/>
    </reaction>
</comment>
<dbReference type="SUPFAM" id="SSF46785">
    <property type="entry name" value="Winged helix' DNA-binding domain"/>
    <property type="match status" value="1"/>
</dbReference>
<evidence type="ECO:0000256" key="3">
    <source>
        <dbReference type="ARBA" id="ARBA00022801"/>
    </source>
</evidence>
<evidence type="ECO:0000256" key="1">
    <source>
        <dbReference type="ARBA" id="ARBA00010140"/>
    </source>
</evidence>
<dbReference type="PROSITE" id="PS51192">
    <property type="entry name" value="HELICASE_ATP_BIND_1"/>
    <property type="match status" value="1"/>
</dbReference>
<dbReference type="STRING" id="931890.G8JUT3"/>
<dbReference type="InParanoid" id="G8JUT3"/>
<dbReference type="EMBL" id="CP002502">
    <property type="protein sequence ID" value="AET40412.1"/>
    <property type="molecule type" value="Genomic_DNA"/>
</dbReference>
<keyword evidence="4" id="KW-0347">Helicase</keyword>
<sequence length="1072" mass="121590">MQSEAFHTLFETNSNCLISSPTGSGKTVLFELAILNLLKTSNDPKNLKILYMAPTKSLCSEKYQDWGSTFLNLSVGMLTSDTSYLEADKVRTSNIIITTPEKWDLLTRKWNDYERLFRLIRLIMVDEIHILRDQRGSTLEVVLTRMNTMCNDIRIIAVSATVPNALDISEWLKSGSNNSPAETLIFDDSYRQVMLEKFVYGYPSSTKNDFQLDSMYNSKLIEIINKHSIQKPVLVFCPTRNSTVSTAKYLSQNRNLILASVNRYKTVDLQDKQLRDISSYGIAFHHAGLSLDDRNTIEKSFLNGTIKILCSTSTLAVGVNLPAYLVVIKGTKMWQANISQEYSELDILQMIGRAGRPKFEKKGCAVIMTSSEYKERYEMLVNGTEQLESCLHVNLVEHLAAEVSLKSVTSTQTAVEWLKNTFLYIRFKKNPTAYKEIRSYIAHGSNMDRSLEDFCDKLLKTLLQNQVIYMSNGFYDATPYGKAMTRHYILFETIKRFVNTPPCQSVNMILKLLCESQEFEQIRVKHSEKKLYREINMSPLMRYPYIDTKNNSQVIDTRQQKVSLLVQYELCGLEFPTYRDAIKHHQTLIQERMLVFRHCHRILKCMVDCFIEKGDGISLKNTLFLLRSVNAKGWEDSPMVLRQLNNIGLISVRKFVQRNVNSLQDLANISDIQIESILNLRMGGGLKVKKDLEMLPKLHIEFSAEDFKYQGNVIDVCFKIEVGAEFKTSVWHGQNLSLVVLTLKTSGELLDFRRISLQKMTCSKKFRVSAGIASIKDIVEFTISCENVAGINASVQFLAKDLPPNLAAVLPGADRVQPTKESPLTISDFNNFDLSDDDILSYVEDTKQETVTHIQRRQIANGNYECNHTCKNKASCRHLCCKEGIPASMIKDNKNSKQKISVNKSTGKPRTTHSSVITGPNIQFAEISKDTSYEITVRSEESQNDHTKDKQLDLSFSSSPRVDSVTDADYSIGTPKSVALLASKYNMKKLEVSNSEAKETNFHKVKIEHPSPPQLQEKSSKNCVPSECELQSVPLKGRDEPEESIASKESDTDDLNDEHILDFLGSDIELAV</sequence>
<reference evidence="15" key="1">
    <citation type="journal article" date="2012" name="G3 (Bethesda)">
        <title>Pichia sorbitophila, an interspecies yeast hybrid reveals early steps of genome resolution following polyploidization.</title>
        <authorList>
            <person name="Leh Louis V."/>
            <person name="Despons L."/>
            <person name="Friedrich A."/>
            <person name="Martin T."/>
            <person name="Durrens P."/>
            <person name="Casaregola S."/>
            <person name="Neuveglise C."/>
            <person name="Fairhead C."/>
            <person name="Marck C."/>
            <person name="Cruz J.A."/>
            <person name="Straub M.L."/>
            <person name="Kugler V."/>
            <person name="Sacerdot C."/>
            <person name="Uzunov Z."/>
            <person name="Thierry A."/>
            <person name="Weiss S."/>
            <person name="Bleykasten C."/>
            <person name="De Montigny J."/>
            <person name="Jacques N."/>
            <person name="Jung P."/>
            <person name="Lemaire M."/>
            <person name="Mallet S."/>
            <person name="Morel G."/>
            <person name="Richard G.F."/>
            <person name="Sarkar A."/>
            <person name="Savel G."/>
            <person name="Schacherer J."/>
            <person name="Seret M.L."/>
            <person name="Talla E."/>
            <person name="Samson G."/>
            <person name="Jubin C."/>
            <person name="Poulain J."/>
            <person name="Vacherie B."/>
            <person name="Barbe V."/>
            <person name="Pelletier E."/>
            <person name="Sherman D.J."/>
            <person name="Westhof E."/>
            <person name="Weissenbach J."/>
            <person name="Baret P.V."/>
            <person name="Wincker P."/>
            <person name="Gaillardin C."/>
            <person name="Dujon B."/>
            <person name="Souciet J.L."/>
        </authorList>
    </citation>
    <scope>NUCLEOTIDE SEQUENCE [LARGE SCALE GENOMIC DNA]</scope>
    <source>
        <strain evidence="15">CBS 270.75 / DBVPG 7215 / KCTC 17166 / NRRL Y-17582</strain>
    </source>
</reference>
<dbReference type="PANTHER" id="PTHR47835">
    <property type="entry name" value="HFM1, ATP DEPENDENT DNA HELICASE HOMOLOG"/>
    <property type="match status" value="1"/>
</dbReference>
<dbReference type="SUPFAM" id="SSF52540">
    <property type="entry name" value="P-loop containing nucleoside triphosphate hydrolases"/>
    <property type="match status" value="1"/>
</dbReference>
<keyword evidence="3" id="KW-0378">Hydrolase</keyword>
<evidence type="ECO:0000256" key="4">
    <source>
        <dbReference type="ARBA" id="ARBA00022806"/>
    </source>
</evidence>
<evidence type="ECO:0000256" key="2">
    <source>
        <dbReference type="ARBA" id="ARBA00022741"/>
    </source>
</evidence>
<dbReference type="FunFam" id="1.10.3380.10:FF:000012">
    <property type="entry name" value="DEAD/DEAH box DNA helicase"/>
    <property type="match status" value="1"/>
</dbReference>
<dbReference type="EC" id="5.6.2.4" evidence="9"/>
<evidence type="ECO:0000256" key="10">
    <source>
        <dbReference type="ARBA" id="ARBA00048988"/>
    </source>
</evidence>
<dbReference type="PANTHER" id="PTHR47835:SF3">
    <property type="entry name" value="HELICASE FOR MEIOSIS 1"/>
    <property type="match status" value="1"/>
</dbReference>
<dbReference type="OMA" id="DEFAFQA"/>
<dbReference type="PROSITE" id="PS51194">
    <property type="entry name" value="HELICASE_CTER"/>
    <property type="match status" value="1"/>
</dbReference>
<dbReference type="Pfam" id="PF00270">
    <property type="entry name" value="DEAD"/>
    <property type="match status" value="1"/>
</dbReference>